<gene>
    <name evidence="7" type="ORF">COT08_00215</name>
</gene>
<dbReference type="GO" id="GO:0004452">
    <property type="term" value="F:isopentenyl-diphosphate delta-isomerase activity"/>
    <property type="evidence" value="ECO:0007669"/>
    <property type="project" value="UniProtKB-EC"/>
</dbReference>
<organism evidence="7 8">
    <name type="scientific">Candidatus Woesebacteria bacterium CG07_land_8_20_14_0_80_44_9</name>
    <dbReference type="NCBI Taxonomy" id="1975058"/>
    <lineage>
        <taxon>Bacteria</taxon>
        <taxon>Candidatus Woeseibacteriota</taxon>
    </lineage>
</organism>
<evidence type="ECO:0000256" key="2">
    <source>
        <dbReference type="ARBA" id="ARBA00007579"/>
    </source>
</evidence>
<dbReference type="EC" id="5.3.3.2" evidence="3"/>
<feature type="domain" description="Nudix hydrolase" evidence="6">
    <location>
        <begin position="1"/>
        <end position="128"/>
    </location>
</feature>
<dbReference type="PANTHER" id="PTHR10885">
    <property type="entry name" value="ISOPENTENYL-DIPHOSPHATE DELTA-ISOMERASE"/>
    <property type="match status" value="1"/>
</dbReference>
<dbReference type="GO" id="GO:0009240">
    <property type="term" value="P:isopentenyl diphosphate biosynthetic process"/>
    <property type="evidence" value="ECO:0007669"/>
    <property type="project" value="TreeGrafter"/>
</dbReference>
<dbReference type="InterPro" id="IPR011876">
    <property type="entry name" value="IsopentenylPP_isomerase_typ1"/>
</dbReference>
<dbReference type="InterPro" id="IPR000086">
    <property type="entry name" value="NUDIX_hydrolase_dom"/>
</dbReference>
<dbReference type="GO" id="GO:0005737">
    <property type="term" value="C:cytoplasm"/>
    <property type="evidence" value="ECO:0007669"/>
    <property type="project" value="TreeGrafter"/>
</dbReference>
<comment type="pathway">
    <text evidence="1">Isoprenoid biosynthesis; dimethylallyl diphosphate biosynthesis; dimethylallyl diphosphate from isopentenyl diphosphate: step 1/1.</text>
</comment>
<evidence type="ECO:0000256" key="1">
    <source>
        <dbReference type="ARBA" id="ARBA00004826"/>
    </source>
</evidence>
<dbReference type="CDD" id="cd02885">
    <property type="entry name" value="NUDIX_IPP_Isomerase"/>
    <property type="match status" value="1"/>
</dbReference>
<evidence type="ECO:0000256" key="5">
    <source>
        <dbReference type="ARBA" id="ARBA00023235"/>
    </source>
</evidence>
<dbReference type="PANTHER" id="PTHR10885:SF0">
    <property type="entry name" value="ISOPENTENYL-DIPHOSPHATE DELTA-ISOMERASE"/>
    <property type="match status" value="1"/>
</dbReference>
<evidence type="ECO:0000259" key="6">
    <source>
        <dbReference type="PROSITE" id="PS51462"/>
    </source>
</evidence>
<sequence>MDYTKRSVKKPTWPYFWSNAVCSHPYPKETYQKAAERRLYEELGFRTSLKRVFKFTYEAEMPCKAGSGSARANRVWGEHEYDLTFVGKYDGQIDPNPEEIAGYEWLKIGDLKKDLKCNSKKYTPWFKMILEKLEV</sequence>
<comment type="similarity">
    <text evidence="2">Belongs to the IPP isomerase type 1 family.</text>
</comment>
<keyword evidence="4" id="KW-0414">Isoprene biosynthesis</keyword>
<proteinExistence type="inferred from homology"/>
<evidence type="ECO:0000313" key="7">
    <source>
        <dbReference type="EMBL" id="PIU28832.1"/>
    </source>
</evidence>
<evidence type="ECO:0000313" key="8">
    <source>
        <dbReference type="Proteomes" id="UP000231669"/>
    </source>
</evidence>
<evidence type="ECO:0000256" key="4">
    <source>
        <dbReference type="ARBA" id="ARBA00023229"/>
    </source>
</evidence>
<accession>A0A2M6YFA3</accession>
<name>A0A2M6YFA3_9BACT</name>
<dbReference type="AlphaFoldDB" id="A0A2M6YFA3"/>
<dbReference type="PROSITE" id="PS51462">
    <property type="entry name" value="NUDIX"/>
    <property type="match status" value="1"/>
</dbReference>
<evidence type="ECO:0000256" key="3">
    <source>
        <dbReference type="ARBA" id="ARBA00012057"/>
    </source>
</evidence>
<keyword evidence="5" id="KW-0413">Isomerase</keyword>
<protein>
    <recommendedName>
        <fullName evidence="3">isopentenyl-diphosphate Delta-isomerase</fullName>
        <ecNumber evidence="3">5.3.3.2</ecNumber>
    </recommendedName>
</protein>
<dbReference type="Gene3D" id="3.90.79.10">
    <property type="entry name" value="Nucleoside Triphosphate Pyrophosphohydrolase"/>
    <property type="match status" value="1"/>
</dbReference>
<dbReference type="InterPro" id="IPR015797">
    <property type="entry name" value="NUDIX_hydrolase-like_dom_sf"/>
</dbReference>
<dbReference type="SUPFAM" id="SSF55811">
    <property type="entry name" value="Nudix"/>
    <property type="match status" value="1"/>
</dbReference>
<dbReference type="Pfam" id="PF00293">
    <property type="entry name" value="NUDIX"/>
    <property type="match status" value="1"/>
</dbReference>
<comment type="caution">
    <text evidence="7">The sequence shown here is derived from an EMBL/GenBank/DDBJ whole genome shotgun (WGS) entry which is preliminary data.</text>
</comment>
<reference evidence="8" key="1">
    <citation type="submission" date="2017-09" db="EMBL/GenBank/DDBJ databases">
        <title>Depth-based differentiation of microbial function through sediment-hosted aquifers and enrichment of novel symbionts in the deep terrestrial subsurface.</title>
        <authorList>
            <person name="Probst A.J."/>
            <person name="Ladd B."/>
            <person name="Jarett J.K."/>
            <person name="Geller-Mcgrath D.E."/>
            <person name="Sieber C.M.K."/>
            <person name="Emerson J.B."/>
            <person name="Anantharaman K."/>
            <person name="Thomas B.C."/>
            <person name="Malmstrom R."/>
            <person name="Stieglmeier M."/>
            <person name="Klingl A."/>
            <person name="Woyke T."/>
            <person name="Ryan C.M."/>
            <person name="Banfield J.F."/>
        </authorList>
    </citation>
    <scope>NUCLEOTIDE SEQUENCE [LARGE SCALE GENOMIC DNA]</scope>
</reference>
<dbReference type="EMBL" id="PEXE01000005">
    <property type="protein sequence ID" value="PIU28832.1"/>
    <property type="molecule type" value="Genomic_DNA"/>
</dbReference>
<dbReference type="Proteomes" id="UP000231669">
    <property type="component" value="Unassembled WGS sequence"/>
</dbReference>